<evidence type="ECO:0000259" key="4">
    <source>
        <dbReference type="SMART" id="SM00244"/>
    </source>
</evidence>
<dbReference type="InterPro" id="IPR050710">
    <property type="entry name" value="Band7/mec-2_domain"/>
</dbReference>
<dbReference type="Gene3D" id="3.30.479.30">
    <property type="entry name" value="Band 7 domain"/>
    <property type="match status" value="1"/>
</dbReference>
<dbReference type="GO" id="GO:0098552">
    <property type="term" value="C:side of membrane"/>
    <property type="evidence" value="ECO:0007669"/>
    <property type="project" value="UniProtKB-ARBA"/>
</dbReference>
<dbReference type="EMBL" id="CAJZBQ010000019">
    <property type="protein sequence ID" value="CAG9317881.1"/>
    <property type="molecule type" value="Genomic_DNA"/>
</dbReference>
<keyword evidence="6" id="KW-1185">Reference proteome</keyword>
<dbReference type="PANTHER" id="PTHR43327">
    <property type="entry name" value="STOMATIN-LIKE PROTEIN 2, MITOCHONDRIAL"/>
    <property type="match status" value="1"/>
</dbReference>
<evidence type="ECO:0000313" key="6">
    <source>
        <dbReference type="Proteomes" id="UP001162131"/>
    </source>
</evidence>
<dbReference type="SMART" id="SM00244">
    <property type="entry name" value="PHB"/>
    <property type="match status" value="1"/>
</dbReference>
<dbReference type="AlphaFoldDB" id="A0AAU9J0K0"/>
<evidence type="ECO:0000256" key="3">
    <source>
        <dbReference type="ARBA" id="ARBA00023128"/>
    </source>
</evidence>
<accession>A0AAU9J0K0</accession>
<evidence type="ECO:0000313" key="5">
    <source>
        <dbReference type="EMBL" id="CAG9317881.1"/>
    </source>
</evidence>
<feature type="domain" description="Band 7" evidence="4">
    <location>
        <begin position="18"/>
        <end position="176"/>
    </location>
</feature>
<protein>
    <recommendedName>
        <fullName evidence="4">Band 7 domain-containing protein</fullName>
    </recommendedName>
</protein>
<organism evidence="5 6">
    <name type="scientific">Blepharisma stoltei</name>
    <dbReference type="NCBI Taxonomy" id="1481888"/>
    <lineage>
        <taxon>Eukaryota</taxon>
        <taxon>Sar</taxon>
        <taxon>Alveolata</taxon>
        <taxon>Ciliophora</taxon>
        <taxon>Postciliodesmatophora</taxon>
        <taxon>Heterotrichea</taxon>
        <taxon>Heterotrichida</taxon>
        <taxon>Blepharismidae</taxon>
        <taxon>Blepharisma</taxon>
    </lineage>
</organism>
<dbReference type="InterPro" id="IPR036013">
    <property type="entry name" value="Band_7/SPFH_dom_sf"/>
</dbReference>
<gene>
    <name evidence="5" type="ORF">BSTOLATCC_MIC20186</name>
</gene>
<dbReference type="SUPFAM" id="SSF117892">
    <property type="entry name" value="Band 7/SPFH domain"/>
    <property type="match status" value="1"/>
</dbReference>
<dbReference type="CDD" id="cd08829">
    <property type="entry name" value="SPFH_paraslipin"/>
    <property type="match status" value="1"/>
</dbReference>
<dbReference type="Pfam" id="PF16200">
    <property type="entry name" value="Band_7_C"/>
    <property type="match status" value="1"/>
</dbReference>
<comment type="similarity">
    <text evidence="2">Belongs to the band 7/mec-2 family.</text>
</comment>
<dbReference type="InterPro" id="IPR032435">
    <property type="entry name" value="STML2-like_C"/>
</dbReference>
<name>A0AAU9J0K0_9CILI</name>
<dbReference type="GO" id="GO:0005886">
    <property type="term" value="C:plasma membrane"/>
    <property type="evidence" value="ECO:0007669"/>
    <property type="project" value="UniProtKB-ARBA"/>
</dbReference>
<dbReference type="PRINTS" id="PR00721">
    <property type="entry name" value="STOMATIN"/>
</dbReference>
<dbReference type="InterPro" id="IPR001972">
    <property type="entry name" value="Stomatin_HflK_fam"/>
</dbReference>
<dbReference type="PANTHER" id="PTHR43327:SF10">
    <property type="entry name" value="STOMATIN-LIKE PROTEIN 2, MITOCHONDRIAL"/>
    <property type="match status" value="1"/>
</dbReference>
<evidence type="ECO:0000256" key="2">
    <source>
        <dbReference type="ARBA" id="ARBA00008164"/>
    </source>
</evidence>
<keyword evidence="3" id="KW-0496">Mitochondrion</keyword>
<dbReference type="Pfam" id="PF01145">
    <property type="entry name" value="Band_7"/>
    <property type="match status" value="1"/>
</dbReference>
<sequence length="294" mass="32553">MFAAKRVARSLNRRSFIPGFIIVPHQYAVVIERFGKFYKTLQPGFHLLIPFVDRDAYYHSLKEEVYQISSQAAVTKDNVTIQLDGVLYLKIVDPFKASYGVGDPISAMTQLAQTTMRSELGKLTLDKTFEEREHLNNAIVDAINDAAEDWGIVCMRYEIRDIAPPLNIRKAMELQAEAERQRRADVLTSEGKKLSSINISEGQRQAAILAAEGEAQATIVKAKAIADGVSVLAKNSKESGGHNAIKLRLAEQYIEAFSSLAKSDNTMIIPAQPHDASTMVDKALGIFEDIGLKK</sequence>
<evidence type="ECO:0000256" key="1">
    <source>
        <dbReference type="ARBA" id="ARBA00004173"/>
    </source>
</evidence>
<proteinExistence type="inferred from homology"/>
<comment type="caution">
    <text evidence="5">The sequence shown here is derived from an EMBL/GenBank/DDBJ whole genome shotgun (WGS) entry which is preliminary data.</text>
</comment>
<comment type="subcellular location">
    <subcellularLocation>
        <location evidence="1">Mitochondrion</location>
    </subcellularLocation>
</comment>
<dbReference type="GO" id="GO:0007005">
    <property type="term" value="P:mitochondrion organization"/>
    <property type="evidence" value="ECO:0007669"/>
    <property type="project" value="TreeGrafter"/>
</dbReference>
<dbReference type="GO" id="GO:0005739">
    <property type="term" value="C:mitochondrion"/>
    <property type="evidence" value="ECO:0007669"/>
    <property type="project" value="UniProtKB-SubCell"/>
</dbReference>
<reference evidence="5" key="1">
    <citation type="submission" date="2021-09" db="EMBL/GenBank/DDBJ databases">
        <authorList>
            <consortium name="AG Swart"/>
            <person name="Singh M."/>
            <person name="Singh A."/>
            <person name="Seah K."/>
            <person name="Emmerich C."/>
        </authorList>
    </citation>
    <scope>NUCLEOTIDE SEQUENCE</scope>
    <source>
        <strain evidence="5">ATCC30299</strain>
    </source>
</reference>
<dbReference type="FunFam" id="3.30.479.30:FF:000004">
    <property type="entry name" value="Putative membrane protease family, stomatin"/>
    <property type="match status" value="1"/>
</dbReference>
<dbReference type="Proteomes" id="UP001162131">
    <property type="component" value="Unassembled WGS sequence"/>
</dbReference>
<dbReference type="InterPro" id="IPR001107">
    <property type="entry name" value="Band_7"/>
</dbReference>